<dbReference type="SUPFAM" id="SSF55073">
    <property type="entry name" value="Nucleotide cyclase"/>
    <property type="match status" value="1"/>
</dbReference>
<organism evidence="3 4">
    <name type="scientific">Lichenibacterium minor</name>
    <dbReference type="NCBI Taxonomy" id="2316528"/>
    <lineage>
        <taxon>Bacteria</taxon>
        <taxon>Pseudomonadati</taxon>
        <taxon>Pseudomonadota</taxon>
        <taxon>Alphaproteobacteria</taxon>
        <taxon>Hyphomicrobiales</taxon>
        <taxon>Lichenihabitantaceae</taxon>
        <taxon>Lichenibacterium</taxon>
    </lineage>
</organism>
<reference evidence="3 4" key="1">
    <citation type="submission" date="2018-12" db="EMBL/GenBank/DDBJ databases">
        <authorList>
            <person name="Grouzdev D.S."/>
            <person name="Krutkina M.S."/>
        </authorList>
    </citation>
    <scope>NUCLEOTIDE SEQUENCE [LARGE SCALE GENOMIC DNA]</scope>
    <source>
        <strain evidence="3 4">RmlP026</strain>
    </source>
</reference>
<gene>
    <name evidence="3" type="ORF">D3273_22405</name>
</gene>
<dbReference type="EMBL" id="QYBB01000041">
    <property type="protein sequence ID" value="RYC29758.1"/>
    <property type="molecule type" value="Genomic_DNA"/>
</dbReference>
<dbReference type="Gene3D" id="3.20.20.450">
    <property type="entry name" value="EAL domain"/>
    <property type="match status" value="1"/>
</dbReference>
<dbReference type="RefSeq" id="WP_129229123.1">
    <property type="nucleotide sequence ID" value="NZ_QYBB01000041.1"/>
</dbReference>
<evidence type="ECO:0000313" key="4">
    <source>
        <dbReference type="Proteomes" id="UP000290759"/>
    </source>
</evidence>
<feature type="domain" description="GGDEF" evidence="2">
    <location>
        <begin position="167"/>
        <end position="300"/>
    </location>
</feature>
<dbReference type="SMART" id="SM00052">
    <property type="entry name" value="EAL"/>
    <property type="match status" value="1"/>
</dbReference>
<protein>
    <submittedName>
        <fullName evidence="3">EAL domain-containing protein</fullName>
    </submittedName>
</protein>
<dbReference type="PROSITE" id="PS50883">
    <property type="entry name" value="EAL"/>
    <property type="match status" value="1"/>
</dbReference>
<evidence type="ECO:0000313" key="3">
    <source>
        <dbReference type="EMBL" id="RYC29758.1"/>
    </source>
</evidence>
<sequence>MDLSNTRRERRLTGVPSSIGEPIGSKAVAAYLDDPDRGLVVVERDGRVALCSPRARLLLAIEADREVVGRHLRRVLADLGRAWREARGLVRTRPRGALRRGGATVVTAPDGLVACAVRTLPGAGWAVTVEERRPAAAVEGHRDPVTGLEDRAAFRTRLAEALSRPDAQVAVLAIGLDRFRPVNDTLGHAIGDGVLRMAAGRLHTTLRRQDGLARLGGDAFAVMQDGAGEAPDAEPLADRIVDLVGRAYVIEGHLVNIGASVGVALSSGAGGDADTLLKHADLALDRAKRDGRATARFFETGMDACSQARRALEIDLRRALVLDQFELVYQPQMDLDSDRLVGCEALIRWHHPTRGTVSPAEFIPLAEEIGLIVPIGEWVLRTACREAARWPGDVTVAVNLSPAQFRSPALVGAVASALAAAGLAPGRLELEITEGLLLQESQANIDTLNALRALGPRIAMDDFGTGYASLSSLRAFPFDRIKIDRSFVSGPKAERDAMAVVRAIASLGATYGMTTIAEGVETPEQMRDIRSEGCTAVQGYHIGRPMPAAAIARLFADQADTAARSFDPQHSEPRR</sequence>
<keyword evidence="4" id="KW-1185">Reference proteome</keyword>
<dbReference type="InterPro" id="IPR000160">
    <property type="entry name" value="GGDEF_dom"/>
</dbReference>
<dbReference type="Pfam" id="PF00990">
    <property type="entry name" value="GGDEF"/>
    <property type="match status" value="1"/>
</dbReference>
<dbReference type="CDD" id="cd01948">
    <property type="entry name" value="EAL"/>
    <property type="match status" value="1"/>
</dbReference>
<dbReference type="OrthoDB" id="9814202at2"/>
<dbReference type="Pfam" id="PF00563">
    <property type="entry name" value="EAL"/>
    <property type="match status" value="1"/>
</dbReference>
<feature type="domain" description="EAL" evidence="1">
    <location>
        <begin position="309"/>
        <end position="559"/>
    </location>
</feature>
<dbReference type="InterPro" id="IPR029787">
    <property type="entry name" value="Nucleotide_cyclase"/>
</dbReference>
<dbReference type="PANTHER" id="PTHR44757:SF2">
    <property type="entry name" value="BIOFILM ARCHITECTURE MAINTENANCE PROTEIN MBAA"/>
    <property type="match status" value="1"/>
</dbReference>
<dbReference type="PROSITE" id="PS50887">
    <property type="entry name" value="GGDEF"/>
    <property type="match status" value="1"/>
</dbReference>
<proteinExistence type="predicted"/>
<dbReference type="Gene3D" id="3.30.70.270">
    <property type="match status" value="1"/>
</dbReference>
<dbReference type="CDD" id="cd01949">
    <property type="entry name" value="GGDEF"/>
    <property type="match status" value="1"/>
</dbReference>
<dbReference type="SUPFAM" id="SSF141868">
    <property type="entry name" value="EAL domain-like"/>
    <property type="match status" value="1"/>
</dbReference>
<dbReference type="InterPro" id="IPR035919">
    <property type="entry name" value="EAL_sf"/>
</dbReference>
<dbReference type="AlphaFoldDB" id="A0A4Q2U215"/>
<reference evidence="3 4" key="2">
    <citation type="submission" date="2019-02" db="EMBL/GenBank/DDBJ databases">
        <title>'Lichenibacterium ramalinii' gen. nov. sp. nov., 'Lichenibacterium minor' gen. nov. sp. nov.</title>
        <authorList>
            <person name="Pankratov T."/>
        </authorList>
    </citation>
    <scope>NUCLEOTIDE SEQUENCE [LARGE SCALE GENOMIC DNA]</scope>
    <source>
        <strain evidence="3 4">RmlP026</strain>
    </source>
</reference>
<dbReference type="SMART" id="SM00267">
    <property type="entry name" value="GGDEF"/>
    <property type="match status" value="1"/>
</dbReference>
<dbReference type="NCBIfam" id="TIGR00254">
    <property type="entry name" value="GGDEF"/>
    <property type="match status" value="1"/>
</dbReference>
<evidence type="ECO:0000259" key="1">
    <source>
        <dbReference type="PROSITE" id="PS50883"/>
    </source>
</evidence>
<name>A0A4Q2U215_9HYPH</name>
<dbReference type="InterPro" id="IPR001633">
    <property type="entry name" value="EAL_dom"/>
</dbReference>
<evidence type="ECO:0000259" key="2">
    <source>
        <dbReference type="PROSITE" id="PS50887"/>
    </source>
</evidence>
<dbReference type="InterPro" id="IPR052155">
    <property type="entry name" value="Biofilm_reg_signaling"/>
</dbReference>
<accession>A0A4Q2U215</accession>
<dbReference type="InterPro" id="IPR043128">
    <property type="entry name" value="Rev_trsase/Diguanyl_cyclase"/>
</dbReference>
<dbReference type="PANTHER" id="PTHR44757">
    <property type="entry name" value="DIGUANYLATE CYCLASE DGCP"/>
    <property type="match status" value="1"/>
</dbReference>
<comment type="caution">
    <text evidence="3">The sequence shown here is derived from an EMBL/GenBank/DDBJ whole genome shotgun (WGS) entry which is preliminary data.</text>
</comment>
<dbReference type="Proteomes" id="UP000290759">
    <property type="component" value="Unassembled WGS sequence"/>
</dbReference>